<accession>A0A8T9CG21</accession>
<gene>
    <name evidence="4" type="primary">aflD_0</name>
    <name evidence="4" type="ORF">LSUE1_G001030</name>
</gene>
<dbReference type="SUPFAM" id="SSF51735">
    <property type="entry name" value="NAD(P)-binding Rossmann-fold domains"/>
    <property type="match status" value="1"/>
</dbReference>
<reference evidence="4 5" key="1">
    <citation type="submission" date="2018-05" db="EMBL/GenBank/DDBJ databases">
        <title>Genome sequencing and assembly of the regulated plant pathogen Lachnellula willkommii and related sister species for the development of diagnostic species identification markers.</title>
        <authorList>
            <person name="Giroux E."/>
            <person name="Bilodeau G."/>
        </authorList>
    </citation>
    <scope>NUCLEOTIDE SEQUENCE [LARGE SCALE GENOMIC DNA]</scope>
    <source>
        <strain evidence="4 5">CBS 268.59</strain>
    </source>
</reference>
<dbReference type="OrthoDB" id="9876299at2759"/>
<evidence type="ECO:0000256" key="3">
    <source>
        <dbReference type="ARBA" id="ARBA00023002"/>
    </source>
</evidence>
<evidence type="ECO:0000256" key="2">
    <source>
        <dbReference type="ARBA" id="ARBA00022857"/>
    </source>
</evidence>
<protein>
    <submittedName>
        <fullName evidence="4">Norsolorinic acid ketoreductase</fullName>
    </submittedName>
</protein>
<evidence type="ECO:0000256" key="1">
    <source>
        <dbReference type="ARBA" id="ARBA00006484"/>
    </source>
</evidence>
<name>A0A8T9CG21_9HELO</name>
<evidence type="ECO:0000313" key="5">
    <source>
        <dbReference type="Proteomes" id="UP000469558"/>
    </source>
</evidence>
<keyword evidence="2" id="KW-0521">NADP</keyword>
<evidence type="ECO:0000313" key="4">
    <source>
        <dbReference type="EMBL" id="TVY84799.1"/>
    </source>
</evidence>
<dbReference type="PRINTS" id="PR00081">
    <property type="entry name" value="GDHRDH"/>
</dbReference>
<dbReference type="Pfam" id="PF00106">
    <property type="entry name" value="adh_short"/>
    <property type="match status" value="1"/>
</dbReference>
<dbReference type="GO" id="GO:0005737">
    <property type="term" value="C:cytoplasm"/>
    <property type="evidence" value="ECO:0007669"/>
    <property type="project" value="TreeGrafter"/>
</dbReference>
<dbReference type="PANTHER" id="PTHR43544:SF7">
    <property type="entry name" value="NADB-LER2"/>
    <property type="match status" value="1"/>
</dbReference>
<dbReference type="InterPro" id="IPR051468">
    <property type="entry name" value="Fungal_SecMetab_SDRs"/>
</dbReference>
<dbReference type="Proteomes" id="UP000469558">
    <property type="component" value="Unassembled WGS sequence"/>
</dbReference>
<dbReference type="GO" id="GO:0016491">
    <property type="term" value="F:oxidoreductase activity"/>
    <property type="evidence" value="ECO:0007669"/>
    <property type="project" value="UniProtKB-KW"/>
</dbReference>
<dbReference type="EMBL" id="QGMK01000054">
    <property type="protein sequence ID" value="TVY84799.1"/>
    <property type="molecule type" value="Genomic_DNA"/>
</dbReference>
<sequence length="250" mass="26593">MSSNTTYLVTGGNRGLGLGFVKTLLARPNAAVIAGVRDPSRPSSQALSELPVGNSSSLIIVKIESDLKESVLAAMQDLQKNHGINSLDVVIANAGIANNVPTVAEADLEELKEHFLVNTAGVVGLFQAVLPLLNQSQKQKMFVAISSNAACIGDLETRNFPNAVYGPSKAALNHLVKRIHLEHKDITAFPVHPGWVQTDMGNAGAVKFGLEKAELTVDESVGGVVKLIDGATKQETSGRFWNYLGGQEVW</sequence>
<keyword evidence="5" id="KW-1185">Reference proteome</keyword>
<keyword evidence="3" id="KW-0560">Oxidoreductase</keyword>
<comment type="caution">
    <text evidence="4">The sequence shown here is derived from an EMBL/GenBank/DDBJ whole genome shotgun (WGS) entry which is preliminary data.</text>
</comment>
<organism evidence="4 5">
    <name type="scientific">Lachnellula suecica</name>
    <dbReference type="NCBI Taxonomy" id="602035"/>
    <lineage>
        <taxon>Eukaryota</taxon>
        <taxon>Fungi</taxon>
        <taxon>Dikarya</taxon>
        <taxon>Ascomycota</taxon>
        <taxon>Pezizomycotina</taxon>
        <taxon>Leotiomycetes</taxon>
        <taxon>Helotiales</taxon>
        <taxon>Lachnaceae</taxon>
        <taxon>Lachnellula</taxon>
    </lineage>
</organism>
<dbReference type="InterPro" id="IPR036291">
    <property type="entry name" value="NAD(P)-bd_dom_sf"/>
</dbReference>
<dbReference type="InterPro" id="IPR002347">
    <property type="entry name" value="SDR_fam"/>
</dbReference>
<comment type="similarity">
    <text evidence="1">Belongs to the short-chain dehydrogenases/reductases (SDR) family.</text>
</comment>
<dbReference type="Gene3D" id="3.40.50.720">
    <property type="entry name" value="NAD(P)-binding Rossmann-like Domain"/>
    <property type="match status" value="1"/>
</dbReference>
<dbReference type="PANTHER" id="PTHR43544">
    <property type="entry name" value="SHORT-CHAIN DEHYDROGENASE/REDUCTASE"/>
    <property type="match status" value="1"/>
</dbReference>
<dbReference type="AlphaFoldDB" id="A0A8T9CG21"/>
<dbReference type="CDD" id="cd05325">
    <property type="entry name" value="carb_red_sniffer_like_SDR_c"/>
    <property type="match status" value="1"/>
</dbReference>
<proteinExistence type="inferred from homology"/>